<sequence>MTNPIATAEQARFEQAALAVLADPRMKATIADRRAYWLEQTQPSPAMRQAFEKHYDEVVFGAIIWSLNTDPQRPAIVTITRIPHRLNGVDVPGSRWGLDNPDSVYRVIPIDGAERYVIQGSVPNPRLTENYFTLWNEHMGTVDVLDGKDIVLDANGGFEIFVDADEKGDRANHVRSSPAAVEFYIRDVIADWGRERPNMLSIERLGGAPKTPERSFDENVAAAQAMLTKNIDNTMRWNAQALNKDANGFDFTIDRDSDGALRNQLYIMGHFDLADDEALVIDIGLGGAGYFLAPITNIWGTTNEIVNRTSSLNLTQSVRNADGNLTYVVSRHDPGVWNWIDPCDMPEGLLTLRWAEFADGRPGEGFGAVSRVVKLDALNNVLPEGTKRVTPAERKAQQAERAPTYLWRIEE</sequence>
<evidence type="ECO:0008006" key="3">
    <source>
        <dbReference type="Google" id="ProtNLM"/>
    </source>
</evidence>
<dbReference type="RefSeq" id="WP_121154074.1">
    <property type="nucleotide sequence ID" value="NZ_CP032829.1"/>
</dbReference>
<dbReference type="EMBL" id="CP032829">
    <property type="protein sequence ID" value="AYJ87108.1"/>
    <property type="molecule type" value="Genomic_DNA"/>
</dbReference>
<proteinExistence type="predicted"/>
<gene>
    <name evidence="1" type="ORF">D3Y57_15660</name>
</gene>
<evidence type="ECO:0000313" key="2">
    <source>
        <dbReference type="Proteomes" id="UP000276254"/>
    </source>
</evidence>
<keyword evidence="2" id="KW-1185">Reference proteome</keyword>
<organism evidence="1 2">
    <name type="scientific">Sphingomonas paeninsulae</name>
    <dbReference type="NCBI Taxonomy" id="2319844"/>
    <lineage>
        <taxon>Bacteria</taxon>
        <taxon>Pseudomonadati</taxon>
        <taxon>Pseudomonadota</taxon>
        <taxon>Alphaproteobacteria</taxon>
        <taxon>Sphingomonadales</taxon>
        <taxon>Sphingomonadaceae</taxon>
        <taxon>Sphingomonas</taxon>
    </lineage>
</organism>
<dbReference type="AlphaFoldDB" id="A0A494TNQ4"/>
<dbReference type="OrthoDB" id="7796491at2"/>
<dbReference type="KEGG" id="spha:D3Y57_15660"/>
<protein>
    <recommendedName>
        <fullName evidence="3">DUF1214 domain-containing protein</fullName>
    </recommendedName>
</protein>
<dbReference type="Proteomes" id="UP000276254">
    <property type="component" value="Chromosome"/>
</dbReference>
<accession>A0A494TNQ4</accession>
<reference evidence="1 2" key="1">
    <citation type="submission" date="2018-09" db="EMBL/GenBank/DDBJ databases">
        <title>Sphingomonas peninsula sp. nov., isolated from fildes peninsula, Antarctic soil.</title>
        <authorList>
            <person name="Yingchao G."/>
        </authorList>
    </citation>
    <scope>NUCLEOTIDE SEQUENCE [LARGE SCALE GENOMIC DNA]</scope>
    <source>
        <strain evidence="1 2">YZ-8</strain>
    </source>
</reference>
<evidence type="ECO:0000313" key="1">
    <source>
        <dbReference type="EMBL" id="AYJ87108.1"/>
    </source>
</evidence>
<name>A0A494TNQ4_SPHPE</name>